<keyword evidence="1" id="KW-0813">Transport</keyword>
<dbReference type="SUPFAM" id="SSF58038">
    <property type="entry name" value="SNARE fusion complex"/>
    <property type="match status" value="1"/>
</dbReference>
<dbReference type="CDD" id="cd15843">
    <property type="entry name" value="R-SNARE"/>
    <property type="match status" value="1"/>
</dbReference>
<keyword evidence="2" id="KW-0175">Coiled coil</keyword>
<dbReference type="PROSITE" id="PS50892">
    <property type="entry name" value="V_SNARE"/>
    <property type="match status" value="1"/>
</dbReference>
<dbReference type="PANTHER" id="PTHR21136:SF168">
    <property type="entry name" value="VESICLE-ASSOCIATED MEMBRANE PROTEIN 9"/>
    <property type="match status" value="1"/>
</dbReference>
<keyword evidence="7" id="KW-1185">Reference proteome</keyword>
<evidence type="ECO:0000313" key="5">
    <source>
        <dbReference type="EMBL" id="CAJ1946932.1"/>
    </source>
</evidence>
<dbReference type="AlphaFoldDB" id="A0AAD2PTY9"/>
<dbReference type="PANTHER" id="PTHR21136">
    <property type="entry name" value="SNARE PROTEINS"/>
    <property type="match status" value="1"/>
</dbReference>
<keyword evidence="1" id="KW-0653">Protein transport</keyword>
<evidence type="ECO:0000259" key="4">
    <source>
        <dbReference type="PROSITE" id="PS50892"/>
    </source>
</evidence>
<dbReference type="EMBL" id="CAKOGP040001792">
    <property type="protein sequence ID" value="CAJ1951794.1"/>
    <property type="molecule type" value="Genomic_DNA"/>
</dbReference>
<dbReference type="Proteomes" id="UP001295423">
    <property type="component" value="Unassembled WGS sequence"/>
</dbReference>
<evidence type="ECO:0000256" key="1">
    <source>
        <dbReference type="ARBA" id="ARBA00022927"/>
    </source>
</evidence>
<dbReference type="Gene3D" id="3.30.450.50">
    <property type="entry name" value="Longin domain"/>
    <property type="match status" value="1"/>
</dbReference>
<gene>
    <name evidence="5" type="ORF">CYCCA115_LOCUS10905</name>
    <name evidence="6" type="ORF">CYCCA115_LOCUS13241</name>
</gene>
<accession>A0AAD2PTY9</accession>
<feature type="domain" description="V-SNARE coiled-coil homology" evidence="4">
    <location>
        <begin position="151"/>
        <end position="211"/>
    </location>
</feature>
<name>A0AAD2PTY9_9STRA</name>
<comment type="caution">
    <text evidence="5">The sequence shown here is derived from an EMBL/GenBank/DDBJ whole genome shotgun (WGS) entry which is preliminary data.</text>
</comment>
<dbReference type="InterPro" id="IPR001388">
    <property type="entry name" value="Synaptobrevin-like"/>
</dbReference>
<evidence type="ECO:0000313" key="6">
    <source>
        <dbReference type="EMBL" id="CAJ1951794.1"/>
    </source>
</evidence>
<protein>
    <recommendedName>
        <fullName evidence="4">V-SNARE coiled-coil homology domain-containing protein</fullName>
    </recommendedName>
</protein>
<keyword evidence="3" id="KW-0472">Membrane</keyword>
<organism evidence="5 7">
    <name type="scientific">Cylindrotheca closterium</name>
    <dbReference type="NCBI Taxonomy" id="2856"/>
    <lineage>
        <taxon>Eukaryota</taxon>
        <taxon>Sar</taxon>
        <taxon>Stramenopiles</taxon>
        <taxon>Ochrophyta</taxon>
        <taxon>Bacillariophyta</taxon>
        <taxon>Bacillariophyceae</taxon>
        <taxon>Bacillariophycidae</taxon>
        <taxon>Bacillariales</taxon>
        <taxon>Bacillariaceae</taxon>
        <taxon>Cylindrotheca</taxon>
    </lineage>
</organism>
<dbReference type="PRINTS" id="PR00219">
    <property type="entry name" value="SYNAPTOBREVN"/>
</dbReference>
<dbReference type="InterPro" id="IPR051097">
    <property type="entry name" value="Synaptobrevin-like_transport"/>
</dbReference>
<keyword evidence="3" id="KW-0812">Transmembrane</keyword>
<keyword evidence="3" id="KW-1133">Transmembrane helix</keyword>
<evidence type="ECO:0000256" key="2">
    <source>
        <dbReference type="PROSITE-ProRule" id="PRU00290"/>
    </source>
</evidence>
<reference evidence="5" key="1">
    <citation type="submission" date="2023-08" db="EMBL/GenBank/DDBJ databases">
        <authorList>
            <person name="Audoor S."/>
            <person name="Bilcke G."/>
        </authorList>
    </citation>
    <scope>NUCLEOTIDE SEQUENCE</scope>
</reference>
<dbReference type="Pfam" id="PF00957">
    <property type="entry name" value="Synaptobrevin"/>
    <property type="match status" value="1"/>
</dbReference>
<feature type="transmembrane region" description="Helical" evidence="3">
    <location>
        <begin position="215"/>
        <end position="236"/>
    </location>
</feature>
<dbReference type="GO" id="GO:0016192">
    <property type="term" value="P:vesicle-mediated transport"/>
    <property type="evidence" value="ECO:0007669"/>
    <property type="project" value="InterPro"/>
</dbReference>
<dbReference type="GO" id="GO:0015031">
    <property type="term" value="P:protein transport"/>
    <property type="evidence" value="ECO:0007669"/>
    <property type="project" value="UniProtKB-KW"/>
</dbReference>
<dbReference type="EMBL" id="CAKOGP040001718">
    <property type="protein sequence ID" value="CAJ1946932.1"/>
    <property type="molecule type" value="Genomic_DNA"/>
</dbReference>
<dbReference type="GO" id="GO:0016020">
    <property type="term" value="C:membrane"/>
    <property type="evidence" value="ECO:0007669"/>
    <property type="project" value="InterPro"/>
</dbReference>
<evidence type="ECO:0000313" key="7">
    <source>
        <dbReference type="Proteomes" id="UP001295423"/>
    </source>
</evidence>
<evidence type="ECO:0000256" key="3">
    <source>
        <dbReference type="SAM" id="Phobius"/>
    </source>
</evidence>
<sequence length="237" mass="27083">MEAGTPQAGILWSCIARNDIIVAEAHGIHDERVQHISQELMRKKPTPGWEFYNNKSFSARLKGLKFHIYEHVEDSEFEDATEFRIWVVGAVYDPAFIETQQAKSFIEKIVGISQVFREHDMNWQRGSQYCAQPSFGPILDQRMQEVSYLGKVAMVEQEIQSLKQIMAENIDMILDRGDKIDRLQEESKQLNEMTAVFKKNSKKLKKKMMWQNAKYGMVVGTAVTVGVAAVTIPIVAL</sequence>
<dbReference type="Gene3D" id="1.20.5.110">
    <property type="match status" value="1"/>
</dbReference>
<proteinExistence type="predicted"/>
<dbReference type="InterPro" id="IPR042855">
    <property type="entry name" value="V_SNARE_CC"/>
</dbReference>